<evidence type="ECO:0000313" key="7">
    <source>
        <dbReference type="EMBL" id="BCJ85537.1"/>
    </source>
</evidence>
<keyword evidence="5" id="KW-0862">Zinc</keyword>
<dbReference type="Pfam" id="PF00753">
    <property type="entry name" value="Lactamase_B"/>
    <property type="match status" value="1"/>
</dbReference>
<dbReference type="SUPFAM" id="SSF56281">
    <property type="entry name" value="Metallo-hydrolase/oxidoreductase"/>
    <property type="match status" value="1"/>
</dbReference>
<evidence type="ECO:0000256" key="3">
    <source>
        <dbReference type="ARBA" id="ARBA00022723"/>
    </source>
</evidence>
<feature type="domain" description="Metallo-beta-lactamase" evidence="6">
    <location>
        <begin position="43"/>
        <end position="260"/>
    </location>
</feature>
<dbReference type="InterPro" id="IPR036866">
    <property type="entry name" value="RibonucZ/Hydroxyglut_hydro"/>
</dbReference>
<dbReference type="PANTHER" id="PTHR42978:SF2">
    <property type="entry name" value="102 KBASES UNSTABLE REGION: FROM 1 TO 119443"/>
    <property type="match status" value="1"/>
</dbReference>
<dbReference type="KEGG" id="eff:skT53_05220"/>
<evidence type="ECO:0000259" key="6">
    <source>
        <dbReference type="SMART" id="SM00849"/>
    </source>
</evidence>
<evidence type="ECO:0000256" key="1">
    <source>
        <dbReference type="ARBA" id="ARBA00001947"/>
    </source>
</evidence>
<name>A0A7I8D6C0_9BACL</name>
<dbReference type="AlphaFoldDB" id="A0A7I8D6C0"/>
<dbReference type="EMBL" id="AP023366">
    <property type="protein sequence ID" value="BCJ85537.1"/>
    <property type="molecule type" value="Genomic_DNA"/>
</dbReference>
<keyword evidence="4" id="KW-0378">Hydrolase</keyword>
<dbReference type="CDD" id="cd07729">
    <property type="entry name" value="AHL_lactonase_MBL-fold"/>
    <property type="match status" value="1"/>
</dbReference>
<evidence type="ECO:0000256" key="2">
    <source>
        <dbReference type="ARBA" id="ARBA00007749"/>
    </source>
</evidence>
<comment type="cofactor">
    <cofactor evidence="1">
        <name>Zn(2+)</name>
        <dbReference type="ChEBI" id="CHEBI:29105"/>
    </cofactor>
</comment>
<dbReference type="PANTHER" id="PTHR42978">
    <property type="entry name" value="QUORUM-QUENCHING LACTONASE YTNP-RELATED-RELATED"/>
    <property type="match status" value="1"/>
</dbReference>
<accession>A0A7I8D6C0</accession>
<reference evidence="7 8" key="1">
    <citation type="submission" date="2020-08" db="EMBL/GenBank/DDBJ databases">
        <title>Complete Genome Sequence of Effusibacillus dendaii Strain skT53, Isolated from Farmland soil.</title>
        <authorList>
            <person name="Konishi T."/>
            <person name="Kawasaki H."/>
        </authorList>
    </citation>
    <scope>NUCLEOTIDE SEQUENCE [LARGE SCALE GENOMIC DNA]</scope>
    <source>
        <strain evidence="8">skT53</strain>
    </source>
</reference>
<dbReference type="RefSeq" id="WP_200759649.1">
    <property type="nucleotide sequence ID" value="NZ_AP023366.1"/>
</dbReference>
<dbReference type="GO" id="GO:0016787">
    <property type="term" value="F:hydrolase activity"/>
    <property type="evidence" value="ECO:0007669"/>
    <property type="project" value="UniProtKB-KW"/>
</dbReference>
<dbReference type="Gene3D" id="3.60.15.10">
    <property type="entry name" value="Ribonuclease Z/Hydroxyacylglutathione hydrolase-like"/>
    <property type="match status" value="1"/>
</dbReference>
<dbReference type="InterPro" id="IPR051013">
    <property type="entry name" value="MBL_superfamily_lactonases"/>
</dbReference>
<organism evidence="7 8">
    <name type="scientific">Effusibacillus dendaii</name>
    <dbReference type="NCBI Taxonomy" id="2743772"/>
    <lineage>
        <taxon>Bacteria</taxon>
        <taxon>Bacillati</taxon>
        <taxon>Bacillota</taxon>
        <taxon>Bacilli</taxon>
        <taxon>Bacillales</taxon>
        <taxon>Alicyclobacillaceae</taxon>
        <taxon>Effusibacillus</taxon>
    </lineage>
</organism>
<evidence type="ECO:0000256" key="4">
    <source>
        <dbReference type="ARBA" id="ARBA00022801"/>
    </source>
</evidence>
<keyword evidence="8" id="KW-1185">Reference proteome</keyword>
<protein>
    <submittedName>
        <fullName evidence="7">N-acyl homoserine lactonase AiiB</fullName>
    </submittedName>
</protein>
<evidence type="ECO:0000313" key="8">
    <source>
        <dbReference type="Proteomes" id="UP000593802"/>
    </source>
</evidence>
<keyword evidence="3" id="KW-0479">Metal-binding</keyword>
<dbReference type="GO" id="GO:0046872">
    <property type="term" value="F:metal ion binding"/>
    <property type="evidence" value="ECO:0007669"/>
    <property type="project" value="UniProtKB-KW"/>
</dbReference>
<proteinExistence type="inferred from homology"/>
<dbReference type="SMART" id="SM00849">
    <property type="entry name" value="Lactamase_B"/>
    <property type="match status" value="1"/>
</dbReference>
<dbReference type="InterPro" id="IPR001279">
    <property type="entry name" value="Metallo-B-lactamas"/>
</dbReference>
<gene>
    <name evidence="7" type="primary">aiiB</name>
    <name evidence="7" type="ORF">skT53_05220</name>
</gene>
<comment type="similarity">
    <text evidence="2">Belongs to the metallo-beta-lactamase superfamily.</text>
</comment>
<sequence length="277" mass="31076">MATPKLYVLDTGRMKMDKGFMVAMHNPASVLNPNPPAEFVEFPVYAVLIDHPEGKILFDTGCNPEGMGDHGRWPQGVQQLFPFTASEECYLINRLAQLRVRPEDIKYVVASHLHLDHAGCLEMFKNATIIVHETELSNTMKTYAINKDMGAYVWADIDAWVRTGLNWHPIRPTEDEIPLVEGVKILNFGAGHAWGMLGLHVTLPENGGILLASDAIYSAQNYGPPARIPGIIYDSVGYINTVQRIREYAARTHSQVWFGHDSEQFETFIKSTEGCYE</sequence>
<evidence type="ECO:0000256" key="5">
    <source>
        <dbReference type="ARBA" id="ARBA00022833"/>
    </source>
</evidence>
<dbReference type="Proteomes" id="UP000593802">
    <property type="component" value="Chromosome"/>
</dbReference>